<reference evidence="2 3" key="1">
    <citation type="journal article" date="2017" name="Nature">
        <title>The Apostasia genome and the evolution of orchids.</title>
        <authorList>
            <person name="Zhang G.Q."/>
            <person name="Liu K.W."/>
            <person name="Li Z."/>
            <person name="Lohaus R."/>
            <person name="Hsiao Y.Y."/>
            <person name="Niu S.C."/>
            <person name="Wang J.Y."/>
            <person name="Lin Y.C."/>
            <person name="Xu Q."/>
            <person name="Chen L.J."/>
            <person name="Yoshida K."/>
            <person name="Fujiwara S."/>
            <person name="Wang Z.W."/>
            <person name="Zhang Y.Q."/>
            <person name="Mitsuda N."/>
            <person name="Wang M."/>
            <person name="Liu G.H."/>
            <person name="Pecoraro L."/>
            <person name="Huang H.X."/>
            <person name="Xiao X.J."/>
            <person name="Lin M."/>
            <person name="Wu X.Y."/>
            <person name="Wu W.L."/>
            <person name="Chen Y.Y."/>
            <person name="Chang S.B."/>
            <person name="Sakamoto S."/>
            <person name="Ohme-Takagi M."/>
            <person name="Yagi M."/>
            <person name="Zeng S.J."/>
            <person name="Shen C.Y."/>
            <person name="Yeh C.M."/>
            <person name="Luo Y.B."/>
            <person name="Tsai W.C."/>
            <person name="Van de Peer Y."/>
            <person name="Liu Z.J."/>
        </authorList>
    </citation>
    <scope>NUCLEOTIDE SEQUENCE [LARGE SCALE GENOMIC DNA]</scope>
    <source>
        <strain evidence="3">cv. Shenzhen</strain>
        <tissue evidence="2">Stem</tissue>
    </source>
</reference>
<evidence type="ECO:0000313" key="2">
    <source>
        <dbReference type="EMBL" id="PKA46080.1"/>
    </source>
</evidence>
<feature type="compositionally biased region" description="Basic and acidic residues" evidence="1">
    <location>
        <begin position="1"/>
        <end position="34"/>
    </location>
</feature>
<proteinExistence type="predicted"/>
<dbReference type="InterPro" id="IPR018930">
    <property type="entry name" value="LEA-18"/>
</dbReference>
<dbReference type="STRING" id="1088818.A0A2H9ZS12"/>
<sequence>MEATRKDDQLERRSEVVEVEDDQKMKQSADHGDVELPMQSSPYVRYGGLENYKMAGYGTQGHQPPVERPHRGGSTDAPTHSGNSMINSGSSARQENP</sequence>
<feature type="compositionally biased region" description="Polar residues" evidence="1">
    <location>
        <begin position="76"/>
        <end position="97"/>
    </location>
</feature>
<dbReference type="OrthoDB" id="1929004at2759"/>
<gene>
    <name evidence="2" type="ORF">AXF42_Ash015371</name>
</gene>
<evidence type="ECO:0000313" key="3">
    <source>
        <dbReference type="Proteomes" id="UP000236161"/>
    </source>
</evidence>
<evidence type="ECO:0000256" key="1">
    <source>
        <dbReference type="SAM" id="MobiDB-lite"/>
    </source>
</evidence>
<protein>
    <submittedName>
        <fullName evidence="2">Uncharacterized protein</fullName>
    </submittedName>
</protein>
<dbReference type="EMBL" id="KZ454427">
    <property type="protein sequence ID" value="PKA46080.1"/>
    <property type="molecule type" value="Genomic_DNA"/>
</dbReference>
<dbReference type="Pfam" id="PF10714">
    <property type="entry name" value="LEA_6"/>
    <property type="match status" value="1"/>
</dbReference>
<dbReference type="Proteomes" id="UP000236161">
    <property type="component" value="Unassembled WGS sequence"/>
</dbReference>
<feature type="region of interest" description="Disordered" evidence="1">
    <location>
        <begin position="55"/>
        <end position="97"/>
    </location>
</feature>
<organism evidence="2 3">
    <name type="scientific">Apostasia shenzhenica</name>
    <dbReference type="NCBI Taxonomy" id="1088818"/>
    <lineage>
        <taxon>Eukaryota</taxon>
        <taxon>Viridiplantae</taxon>
        <taxon>Streptophyta</taxon>
        <taxon>Embryophyta</taxon>
        <taxon>Tracheophyta</taxon>
        <taxon>Spermatophyta</taxon>
        <taxon>Magnoliopsida</taxon>
        <taxon>Liliopsida</taxon>
        <taxon>Asparagales</taxon>
        <taxon>Orchidaceae</taxon>
        <taxon>Apostasioideae</taxon>
        <taxon>Apostasia</taxon>
    </lineage>
</organism>
<keyword evidence="3" id="KW-1185">Reference proteome</keyword>
<dbReference type="AlphaFoldDB" id="A0A2H9ZS12"/>
<feature type="region of interest" description="Disordered" evidence="1">
    <location>
        <begin position="1"/>
        <end position="40"/>
    </location>
</feature>
<name>A0A2H9ZS12_9ASPA</name>
<accession>A0A2H9ZS12</accession>